<sequence>MRLQCMEDYIFAGKRLGRSRQAIRLGVQKISGITICDTSENRMYDPLPDVETSRSTARQPVAAGSTTTGCPWFVNVVNFLHSGDRGCDGSSSHLCREGLSENPKGRRTV</sequence>
<keyword evidence="3" id="KW-1185">Reference proteome</keyword>
<dbReference type="Proteomes" id="UP001412067">
    <property type="component" value="Unassembled WGS sequence"/>
</dbReference>
<organism evidence="2 3">
    <name type="scientific">Platanthera guangdongensis</name>
    <dbReference type="NCBI Taxonomy" id="2320717"/>
    <lineage>
        <taxon>Eukaryota</taxon>
        <taxon>Viridiplantae</taxon>
        <taxon>Streptophyta</taxon>
        <taxon>Embryophyta</taxon>
        <taxon>Tracheophyta</taxon>
        <taxon>Spermatophyta</taxon>
        <taxon>Magnoliopsida</taxon>
        <taxon>Liliopsida</taxon>
        <taxon>Asparagales</taxon>
        <taxon>Orchidaceae</taxon>
        <taxon>Orchidoideae</taxon>
        <taxon>Orchideae</taxon>
        <taxon>Orchidinae</taxon>
        <taxon>Platanthera</taxon>
    </lineage>
</organism>
<accession>A0ABR2MM62</accession>
<evidence type="ECO:0000313" key="2">
    <source>
        <dbReference type="EMBL" id="KAK8964595.1"/>
    </source>
</evidence>
<evidence type="ECO:0000313" key="3">
    <source>
        <dbReference type="Proteomes" id="UP001412067"/>
    </source>
</evidence>
<name>A0ABR2MM62_9ASPA</name>
<reference evidence="2 3" key="1">
    <citation type="journal article" date="2022" name="Nat. Plants">
        <title>Genomes of leafy and leafless Platanthera orchids illuminate the evolution of mycoheterotrophy.</title>
        <authorList>
            <person name="Li M.H."/>
            <person name="Liu K.W."/>
            <person name="Li Z."/>
            <person name="Lu H.C."/>
            <person name="Ye Q.L."/>
            <person name="Zhang D."/>
            <person name="Wang J.Y."/>
            <person name="Li Y.F."/>
            <person name="Zhong Z.M."/>
            <person name="Liu X."/>
            <person name="Yu X."/>
            <person name="Liu D.K."/>
            <person name="Tu X.D."/>
            <person name="Liu B."/>
            <person name="Hao Y."/>
            <person name="Liao X.Y."/>
            <person name="Jiang Y.T."/>
            <person name="Sun W.H."/>
            <person name="Chen J."/>
            <person name="Chen Y.Q."/>
            <person name="Ai Y."/>
            <person name="Zhai J.W."/>
            <person name="Wu S.S."/>
            <person name="Zhou Z."/>
            <person name="Hsiao Y.Y."/>
            <person name="Wu W.L."/>
            <person name="Chen Y.Y."/>
            <person name="Lin Y.F."/>
            <person name="Hsu J.L."/>
            <person name="Li C.Y."/>
            <person name="Wang Z.W."/>
            <person name="Zhao X."/>
            <person name="Zhong W.Y."/>
            <person name="Ma X.K."/>
            <person name="Ma L."/>
            <person name="Huang J."/>
            <person name="Chen G.Z."/>
            <person name="Huang M.Z."/>
            <person name="Huang L."/>
            <person name="Peng D.H."/>
            <person name="Luo Y.B."/>
            <person name="Zou S.Q."/>
            <person name="Chen S.P."/>
            <person name="Lan S."/>
            <person name="Tsai W.C."/>
            <person name="Van de Peer Y."/>
            <person name="Liu Z.J."/>
        </authorList>
    </citation>
    <scope>NUCLEOTIDE SEQUENCE [LARGE SCALE GENOMIC DNA]</scope>
    <source>
        <strain evidence="2">Lor288</strain>
    </source>
</reference>
<gene>
    <name evidence="2" type="ORF">KSP40_PGU013400</name>
</gene>
<protein>
    <submittedName>
        <fullName evidence="2">Uncharacterized protein</fullName>
    </submittedName>
</protein>
<dbReference type="EMBL" id="JBBWWR010000006">
    <property type="protein sequence ID" value="KAK8964595.1"/>
    <property type="molecule type" value="Genomic_DNA"/>
</dbReference>
<evidence type="ECO:0000256" key="1">
    <source>
        <dbReference type="SAM" id="MobiDB-lite"/>
    </source>
</evidence>
<comment type="caution">
    <text evidence="2">The sequence shown here is derived from an EMBL/GenBank/DDBJ whole genome shotgun (WGS) entry which is preliminary data.</text>
</comment>
<feature type="compositionally biased region" description="Polar residues" evidence="1">
    <location>
        <begin position="53"/>
        <end position="65"/>
    </location>
</feature>
<proteinExistence type="predicted"/>
<feature type="region of interest" description="Disordered" evidence="1">
    <location>
        <begin position="44"/>
        <end position="65"/>
    </location>
</feature>